<dbReference type="Proteomes" id="UP000289738">
    <property type="component" value="Chromosome B06"/>
</dbReference>
<feature type="compositionally biased region" description="Pro residues" evidence="1">
    <location>
        <begin position="1"/>
        <end position="10"/>
    </location>
</feature>
<dbReference type="GO" id="GO:0017126">
    <property type="term" value="P:nucleologenesis"/>
    <property type="evidence" value="ECO:0007669"/>
    <property type="project" value="TreeGrafter"/>
</dbReference>
<dbReference type="PANTHER" id="PTHR33415">
    <property type="entry name" value="PROTEIN EMBRYO DEFECTIVE 514"/>
    <property type="match status" value="1"/>
</dbReference>
<dbReference type="GO" id="GO:0009507">
    <property type="term" value="C:chloroplast"/>
    <property type="evidence" value="ECO:0007669"/>
    <property type="project" value="TreeGrafter"/>
</dbReference>
<dbReference type="OrthoDB" id="409625at2759"/>
<dbReference type="InterPro" id="IPR044673">
    <property type="entry name" value="DCL-like"/>
</dbReference>
<dbReference type="FunFam" id="3.10.450.40:FF:000016">
    <property type="entry name" value="Predicted protein"/>
    <property type="match status" value="1"/>
</dbReference>
<dbReference type="GO" id="GO:0005634">
    <property type="term" value="C:nucleus"/>
    <property type="evidence" value="ECO:0007669"/>
    <property type="project" value="TreeGrafter"/>
</dbReference>
<comment type="caution">
    <text evidence="2">The sequence shown here is derived from an EMBL/GenBank/DDBJ whole genome shotgun (WGS) entry which is preliminary data.</text>
</comment>
<dbReference type="GO" id="GO:1901259">
    <property type="term" value="P:chloroplast rRNA processing"/>
    <property type="evidence" value="ECO:0007669"/>
    <property type="project" value="TreeGrafter"/>
</dbReference>
<protein>
    <recommendedName>
        <fullName evidence="4">Protein DCL</fullName>
    </recommendedName>
</protein>
<evidence type="ECO:0008006" key="4">
    <source>
        <dbReference type="Google" id="ProtNLM"/>
    </source>
</evidence>
<dbReference type="SMR" id="A0A444YVE1"/>
<evidence type="ECO:0000256" key="1">
    <source>
        <dbReference type="SAM" id="MobiDB-lite"/>
    </source>
</evidence>
<accession>A0A444YVE1</accession>
<dbReference type="Gramene" id="arahy.Tifrunner.gnm2.ann2.Ah16g493900.1">
    <property type="protein sequence ID" value="arahy.Tifrunner.gnm2.ann2.Ah16g493900.1-CDS"/>
    <property type="gene ID" value="arahy.Tifrunner.gnm2.ann2.Ah16g493900"/>
</dbReference>
<sequence length="224" mass="25247">MAEGPAPEPVDPSAAAVDMELEKDDNVADPNQKRPREDAQQQEEAKEDDVVAPKKQKVEAEEKSVEEHRLEKIDEPKGSEEAVKLGPKSFQSSSDMFNYFYKFLHLWPHHLNINKYEHLVLLELLKKGHAESDRKIGVGIRGFQVRNHPIYKSRCFFLIREDNTVEDFSFRKCVDHILPLPEEMQIKSNQNKALGGSGGGRPHRGGKGGRGRGGKGGKGGKWRQ</sequence>
<organism evidence="2 3">
    <name type="scientific">Arachis hypogaea</name>
    <name type="common">Peanut</name>
    <dbReference type="NCBI Taxonomy" id="3818"/>
    <lineage>
        <taxon>Eukaryota</taxon>
        <taxon>Viridiplantae</taxon>
        <taxon>Streptophyta</taxon>
        <taxon>Embryophyta</taxon>
        <taxon>Tracheophyta</taxon>
        <taxon>Spermatophyta</taxon>
        <taxon>Magnoliopsida</taxon>
        <taxon>eudicotyledons</taxon>
        <taxon>Gunneridae</taxon>
        <taxon>Pentapetalae</taxon>
        <taxon>rosids</taxon>
        <taxon>fabids</taxon>
        <taxon>Fabales</taxon>
        <taxon>Fabaceae</taxon>
        <taxon>Papilionoideae</taxon>
        <taxon>50 kb inversion clade</taxon>
        <taxon>dalbergioids sensu lato</taxon>
        <taxon>Dalbergieae</taxon>
        <taxon>Pterocarpus clade</taxon>
        <taxon>Arachis</taxon>
    </lineage>
</organism>
<dbReference type="GO" id="GO:0009658">
    <property type="term" value="P:chloroplast organization"/>
    <property type="evidence" value="ECO:0007669"/>
    <property type="project" value="TreeGrafter"/>
</dbReference>
<dbReference type="EMBL" id="SDMP01000016">
    <property type="protein sequence ID" value="RYR05892.1"/>
    <property type="molecule type" value="Genomic_DNA"/>
</dbReference>
<evidence type="ECO:0000313" key="3">
    <source>
        <dbReference type="Proteomes" id="UP000289738"/>
    </source>
</evidence>
<dbReference type="PANTHER" id="PTHR33415:SF12">
    <property type="entry name" value="PROTEIN EMBRYO DEFECTIVE 514"/>
    <property type="match status" value="1"/>
</dbReference>
<dbReference type="Gene3D" id="3.10.450.40">
    <property type="match status" value="1"/>
</dbReference>
<proteinExistence type="predicted"/>
<keyword evidence="3" id="KW-1185">Reference proteome</keyword>
<dbReference type="Pfam" id="PF11523">
    <property type="entry name" value="DUF3223"/>
    <property type="match status" value="1"/>
</dbReference>
<feature type="region of interest" description="Disordered" evidence="1">
    <location>
        <begin position="188"/>
        <end position="224"/>
    </location>
</feature>
<dbReference type="STRING" id="3818.A0A444YVE1"/>
<gene>
    <name evidence="2" type="ORF">Ahy_B06g085710</name>
</gene>
<feature type="compositionally biased region" description="Basic and acidic residues" evidence="1">
    <location>
        <begin position="48"/>
        <end position="83"/>
    </location>
</feature>
<name>A0A444YVE1_ARAHY</name>
<feature type="region of interest" description="Disordered" evidence="1">
    <location>
        <begin position="1"/>
        <end position="84"/>
    </location>
</feature>
<reference evidence="2 3" key="1">
    <citation type="submission" date="2019-01" db="EMBL/GenBank/DDBJ databases">
        <title>Sequencing of cultivated peanut Arachis hypogaea provides insights into genome evolution and oil improvement.</title>
        <authorList>
            <person name="Chen X."/>
        </authorList>
    </citation>
    <scope>NUCLEOTIDE SEQUENCE [LARGE SCALE GENOMIC DNA]</scope>
    <source>
        <strain evidence="3">cv. Fuhuasheng</strain>
        <tissue evidence="2">Leaves</tissue>
    </source>
</reference>
<feature type="compositionally biased region" description="Basic residues" evidence="1">
    <location>
        <begin position="201"/>
        <end position="224"/>
    </location>
</feature>
<dbReference type="AlphaFoldDB" id="A0A444YVE1"/>
<evidence type="ECO:0000313" key="2">
    <source>
        <dbReference type="EMBL" id="RYR05892.1"/>
    </source>
</evidence>